<gene>
    <name evidence="1" type="ORF">P186_1641</name>
</gene>
<dbReference type="EMBL" id="CP003098">
    <property type="protein sequence ID" value="AET33057.1"/>
    <property type="molecule type" value="Genomic_DNA"/>
</dbReference>
<dbReference type="STRING" id="1104324.P186_1641"/>
<dbReference type="KEGG" id="pyr:P186_1641"/>
<dbReference type="AlphaFoldDB" id="G7VG59"/>
<organism evidence="1 2">
    <name type="scientific">Pyrobaculum ferrireducens</name>
    <dbReference type="NCBI Taxonomy" id="1104324"/>
    <lineage>
        <taxon>Archaea</taxon>
        <taxon>Thermoproteota</taxon>
        <taxon>Thermoprotei</taxon>
        <taxon>Thermoproteales</taxon>
        <taxon>Thermoproteaceae</taxon>
        <taxon>Pyrobaculum</taxon>
    </lineage>
</organism>
<dbReference type="HOGENOM" id="CLU_2613783_0_0_2"/>
<protein>
    <submittedName>
        <fullName evidence="1">Uncharacterized protein</fullName>
    </submittedName>
</protein>
<dbReference type="Proteomes" id="UP000005867">
    <property type="component" value="Chromosome"/>
</dbReference>
<dbReference type="BioCyc" id="PSP1104324:GJSN-1612-MONOMER"/>
<dbReference type="RefSeq" id="WP_014288883.1">
    <property type="nucleotide sequence ID" value="NC_016645.1"/>
</dbReference>
<sequence length="78" mass="8995">MEVLDEEGRQVDELVEKIYRSRRLDTAILARHRTALEEALENLDALLNAPRELVDYLIHKNPVTRLVDPIAPLPPNKK</sequence>
<dbReference type="eggNOG" id="arCOG03408">
    <property type="taxonomic scope" value="Archaea"/>
</dbReference>
<name>G7VG59_9CREN</name>
<proteinExistence type="predicted"/>
<accession>G7VG59</accession>
<reference evidence="1 2" key="1">
    <citation type="journal article" date="2012" name="J. Bacteriol.">
        <title>Complete genome sequence of strain 1860, a crenarchaeon of the genus pyrobaculum able to grow with various electron acceptors.</title>
        <authorList>
            <person name="Mardanov A.V."/>
            <person name="Gumerov V.M."/>
            <person name="Slobodkina G.B."/>
            <person name="Beletsky A.V."/>
            <person name="Bonch-Osmolovskaya E.A."/>
            <person name="Ravin N.V."/>
            <person name="Skryabin K.G."/>
        </authorList>
    </citation>
    <scope>NUCLEOTIDE SEQUENCE [LARGE SCALE GENOMIC DNA]</scope>
    <source>
        <strain evidence="1 2">1860</strain>
    </source>
</reference>
<evidence type="ECO:0000313" key="1">
    <source>
        <dbReference type="EMBL" id="AET33057.1"/>
    </source>
</evidence>
<keyword evidence="2" id="KW-1185">Reference proteome</keyword>
<evidence type="ECO:0000313" key="2">
    <source>
        <dbReference type="Proteomes" id="UP000005867"/>
    </source>
</evidence>
<dbReference type="GeneID" id="11596140"/>